<dbReference type="InterPro" id="IPR032675">
    <property type="entry name" value="LRR_dom_sf"/>
</dbReference>
<proteinExistence type="predicted"/>
<sequence length="376" mass="42985">MLSSSVPILPPEVIDLIIDYLHDHPPTLRICSLISRDWLGGSRYHLFNGLYLPARSFSSFRNLLKSPYNTMGFHLRHLHATGLTHELTLLLSLLPSFSRLHSLNIYGNPLRYDDRVMTTGIFPFIHSLALSRATLASYPTLSAFLSLFPALKTLTLDRIFFDSQDDLMPPTLNLDLDSIKITWAPGLFGWLRWTEFSLQAQSIDLDFELLEGGFPVERLLEYFRSIGTHLLRLRLKFRQPSQLAIFSEHPRLAHNTRLRCLRIGQAIWIRGEASVGIHLSLRRLLGYLESSGVEELTFDAELISIYPGQHWSFPPPREVAIILDRGDFPRLQRITFVGPWDRPEDILRKQFQSTMLALLPTQSARGIVHINAGPNE</sequence>
<name>A0A8H7D4B4_9AGAR</name>
<evidence type="ECO:0000313" key="2">
    <source>
        <dbReference type="Proteomes" id="UP000623467"/>
    </source>
</evidence>
<keyword evidence="2" id="KW-1185">Reference proteome</keyword>
<organism evidence="1 2">
    <name type="scientific">Mycena sanguinolenta</name>
    <dbReference type="NCBI Taxonomy" id="230812"/>
    <lineage>
        <taxon>Eukaryota</taxon>
        <taxon>Fungi</taxon>
        <taxon>Dikarya</taxon>
        <taxon>Basidiomycota</taxon>
        <taxon>Agaricomycotina</taxon>
        <taxon>Agaricomycetes</taxon>
        <taxon>Agaricomycetidae</taxon>
        <taxon>Agaricales</taxon>
        <taxon>Marasmiineae</taxon>
        <taxon>Mycenaceae</taxon>
        <taxon>Mycena</taxon>
    </lineage>
</organism>
<protein>
    <recommendedName>
        <fullName evidence="3">F-box domain-containing protein</fullName>
    </recommendedName>
</protein>
<accession>A0A8H7D4B4</accession>
<dbReference type="OrthoDB" id="2788229at2759"/>
<comment type="caution">
    <text evidence="1">The sequence shown here is derived from an EMBL/GenBank/DDBJ whole genome shotgun (WGS) entry which is preliminary data.</text>
</comment>
<gene>
    <name evidence="1" type="ORF">MSAN_01227400</name>
</gene>
<dbReference type="EMBL" id="JACAZH010000009">
    <property type="protein sequence ID" value="KAF7358872.1"/>
    <property type="molecule type" value="Genomic_DNA"/>
</dbReference>
<evidence type="ECO:0000313" key="1">
    <source>
        <dbReference type="EMBL" id="KAF7358872.1"/>
    </source>
</evidence>
<dbReference type="Proteomes" id="UP000623467">
    <property type="component" value="Unassembled WGS sequence"/>
</dbReference>
<evidence type="ECO:0008006" key="3">
    <source>
        <dbReference type="Google" id="ProtNLM"/>
    </source>
</evidence>
<dbReference type="AlphaFoldDB" id="A0A8H7D4B4"/>
<reference evidence="1" key="1">
    <citation type="submission" date="2020-05" db="EMBL/GenBank/DDBJ databases">
        <title>Mycena genomes resolve the evolution of fungal bioluminescence.</title>
        <authorList>
            <person name="Tsai I.J."/>
        </authorList>
    </citation>
    <scope>NUCLEOTIDE SEQUENCE</scope>
    <source>
        <strain evidence="1">160909Yilan</strain>
    </source>
</reference>
<dbReference type="Gene3D" id="3.80.10.10">
    <property type="entry name" value="Ribonuclease Inhibitor"/>
    <property type="match status" value="1"/>
</dbReference>